<name>A0A7S3ZW58_9STRA</name>
<accession>A0A7S3ZW58</accession>
<dbReference type="Proteomes" id="UP000789595">
    <property type="component" value="Unassembled WGS sequence"/>
</dbReference>
<reference evidence="1" key="1">
    <citation type="submission" date="2021-01" db="EMBL/GenBank/DDBJ databases">
        <authorList>
            <person name="Corre E."/>
            <person name="Pelletier E."/>
            <person name="Niang G."/>
            <person name="Scheremetjew M."/>
            <person name="Finn R."/>
            <person name="Kale V."/>
            <person name="Holt S."/>
            <person name="Cochrane G."/>
            <person name="Meng A."/>
            <person name="Brown T."/>
            <person name="Cohen L."/>
        </authorList>
    </citation>
    <scope>NUCLEOTIDE SEQUENCE</scope>
    <source>
        <strain evidence="1">CCMP1756</strain>
    </source>
</reference>
<evidence type="ECO:0000313" key="1">
    <source>
        <dbReference type="EMBL" id="CAE0696010.1"/>
    </source>
</evidence>
<dbReference type="AlphaFoldDB" id="A0A7S3ZW58"/>
<dbReference type="EMBL" id="CAKKNE010000005">
    <property type="protein sequence ID" value="CAH0377493.1"/>
    <property type="molecule type" value="Genomic_DNA"/>
</dbReference>
<keyword evidence="3" id="KW-1185">Reference proteome</keyword>
<gene>
    <name evidence="1" type="ORF">PCAL00307_LOCUS11446</name>
    <name evidence="2" type="ORF">PECAL_5P20280</name>
</gene>
<reference evidence="2" key="2">
    <citation type="submission" date="2021-11" db="EMBL/GenBank/DDBJ databases">
        <authorList>
            <consortium name="Genoscope - CEA"/>
            <person name="William W."/>
        </authorList>
    </citation>
    <scope>NUCLEOTIDE SEQUENCE</scope>
</reference>
<organism evidence="1">
    <name type="scientific">Pelagomonas calceolata</name>
    <dbReference type="NCBI Taxonomy" id="35677"/>
    <lineage>
        <taxon>Eukaryota</taxon>
        <taxon>Sar</taxon>
        <taxon>Stramenopiles</taxon>
        <taxon>Ochrophyta</taxon>
        <taxon>Pelagophyceae</taxon>
        <taxon>Pelagomonadales</taxon>
        <taxon>Pelagomonadaceae</taxon>
        <taxon>Pelagomonas</taxon>
    </lineage>
</organism>
<sequence length="311" mass="33478">MKCILALALGATAFENSYLNNIAKRAVQANTATMDNARVAKDSASYLESLPQTSSPTIEATVAAPSYLESLPSLEAAVAAPAAVKPTPTPAELAAAAAPVKLASGAEADFAAQCVDEEALFLASDFPIKPEDLVARAKEVLTAGIGTKDEGACLAEGFEFCAPVVGPLPKEEYLAALADFKLEESFDVNAQYHLFRVDPTQTNRVWFHTRTLGKHVADSKRFGKATGKEIINPPQCMHMDFTADGLVKEFGFYTVDRRQGNTGGLGGAFAFFYGVGRSLPIPEMKPYKPSKRFRLFQLIGKLQSKFSKKDE</sequence>
<evidence type="ECO:0000313" key="3">
    <source>
        <dbReference type="Proteomes" id="UP000789595"/>
    </source>
</evidence>
<evidence type="ECO:0000313" key="2">
    <source>
        <dbReference type="EMBL" id="CAH0377493.1"/>
    </source>
</evidence>
<proteinExistence type="predicted"/>
<dbReference type="OrthoDB" id="199820at2759"/>
<dbReference type="EMBL" id="HBIW01013336">
    <property type="protein sequence ID" value="CAE0696010.1"/>
    <property type="molecule type" value="Transcribed_RNA"/>
</dbReference>
<protein>
    <submittedName>
        <fullName evidence="1">Uncharacterized protein</fullName>
    </submittedName>
</protein>